<organism evidence="1 2">
    <name type="scientific">Romanomermis culicivorax</name>
    <name type="common">Nematode worm</name>
    <dbReference type="NCBI Taxonomy" id="13658"/>
    <lineage>
        <taxon>Eukaryota</taxon>
        <taxon>Metazoa</taxon>
        <taxon>Ecdysozoa</taxon>
        <taxon>Nematoda</taxon>
        <taxon>Enoplea</taxon>
        <taxon>Dorylaimia</taxon>
        <taxon>Mermithida</taxon>
        <taxon>Mermithoidea</taxon>
        <taxon>Mermithidae</taxon>
        <taxon>Romanomermis</taxon>
    </lineage>
</organism>
<evidence type="ECO:0000313" key="2">
    <source>
        <dbReference type="WBParaSite" id="nRc.2.0.1.t44802-RA"/>
    </source>
</evidence>
<dbReference type="AlphaFoldDB" id="A0A915L2T5"/>
<sequence>MGDLNADGIGYGLTEITCFSFIQYLPRRRSRIDSNNDASVIFSKLLFSNVLCKDSFSSVLECKNPKICQSLCARIEKKFVSRFAPR</sequence>
<name>A0A915L2T5_ROMCU</name>
<dbReference type="WBParaSite" id="nRc.2.0.1.t44802-RA">
    <property type="protein sequence ID" value="nRc.2.0.1.t44802-RA"/>
    <property type="gene ID" value="nRc.2.0.1.g44802"/>
</dbReference>
<accession>A0A915L2T5</accession>
<evidence type="ECO:0000313" key="1">
    <source>
        <dbReference type="Proteomes" id="UP000887565"/>
    </source>
</evidence>
<reference evidence="2" key="1">
    <citation type="submission" date="2022-11" db="UniProtKB">
        <authorList>
            <consortium name="WormBaseParasite"/>
        </authorList>
    </citation>
    <scope>IDENTIFICATION</scope>
</reference>
<proteinExistence type="predicted"/>
<keyword evidence="1" id="KW-1185">Reference proteome</keyword>
<dbReference type="Proteomes" id="UP000887565">
    <property type="component" value="Unplaced"/>
</dbReference>
<protein>
    <submittedName>
        <fullName evidence="2">Uncharacterized protein</fullName>
    </submittedName>
</protein>